<dbReference type="SUPFAM" id="SSF53933">
    <property type="entry name" value="Microbial ribonucleases"/>
    <property type="match status" value="1"/>
</dbReference>
<gene>
    <name evidence="7" type="ORF">K435DRAFT_737444</name>
</gene>
<evidence type="ECO:0000256" key="2">
    <source>
        <dbReference type="ARBA" id="ARBA00022759"/>
    </source>
</evidence>
<name>A0A4S8KSI0_DENBC</name>
<dbReference type="GO" id="GO:0016829">
    <property type="term" value="F:lyase activity"/>
    <property type="evidence" value="ECO:0007669"/>
    <property type="project" value="UniProtKB-KW"/>
</dbReference>
<keyword evidence="1" id="KW-0540">Nuclease</keyword>
<protein>
    <submittedName>
        <fullName evidence="7">Ribonuclease/ribotoxin</fullName>
    </submittedName>
</protein>
<keyword evidence="2" id="KW-0255">Endonuclease</keyword>
<evidence type="ECO:0000256" key="1">
    <source>
        <dbReference type="ARBA" id="ARBA00022722"/>
    </source>
</evidence>
<evidence type="ECO:0000256" key="6">
    <source>
        <dbReference type="SAM" id="SignalP"/>
    </source>
</evidence>
<dbReference type="PANTHER" id="PTHR42104">
    <property type="entry name" value="EXTRACELLULAR GUANYL-SPECIFIC RIBONUCLEASE RNTA (AFU_ORTHOLOGUE AFUA_4G03230)"/>
    <property type="match status" value="1"/>
</dbReference>
<feature type="signal peptide" evidence="6">
    <location>
        <begin position="1"/>
        <end position="16"/>
    </location>
</feature>
<evidence type="ECO:0000313" key="7">
    <source>
        <dbReference type="EMBL" id="THU78729.1"/>
    </source>
</evidence>
<keyword evidence="4" id="KW-1015">Disulfide bond</keyword>
<dbReference type="GO" id="GO:0016787">
    <property type="term" value="F:hydrolase activity"/>
    <property type="evidence" value="ECO:0007669"/>
    <property type="project" value="UniProtKB-KW"/>
</dbReference>
<dbReference type="InterPro" id="IPR000026">
    <property type="entry name" value="N1-like"/>
</dbReference>
<feature type="chain" id="PRO_5020703562" evidence="6">
    <location>
        <begin position="17"/>
        <end position="133"/>
    </location>
</feature>
<dbReference type="GO" id="GO:0004521">
    <property type="term" value="F:RNA endonuclease activity"/>
    <property type="evidence" value="ECO:0007669"/>
    <property type="project" value="InterPro"/>
</dbReference>
<dbReference type="GO" id="GO:0003723">
    <property type="term" value="F:RNA binding"/>
    <property type="evidence" value="ECO:0007669"/>
    <property type="project" value="InterPro"/>
</dbReference>
<dbReference type="AlphaFoldDB" id="A0A4S8KSI0"/>
<accession>A0A4S8KSI0</accession>
<sequence>MRFITVVVSLVSVAIASPIDQLLSRALPRGDVTCGSDVYSVNQVVAAVNAGVNHLDDPIGSDSYPHTFNNFEGLDLFCSGETRFNEFPILTSGTYNGGSPGADRVVFSNDGTYCAVVTHTGASGNDFVSCRGD</sequence>
<evidence type="ECO:0000256" key="3">
    <source>
        <dbReference type="ARBA" id="ARBA00022801"/>
    </source>
</evidence>
<keyword evidence="6" id="KW-0732">Signal</keyword>
<evidence type="ECO:0000256" key="5">
    <source>
        <dbReference type="ARBA" id="ARBA00023239"/>
    </source>
</evidence>
<dbReference type="PANTHER" id="PTHR42104:SF1">
    <property type="entry name" value="EXTRACELLULAR GUANYL-SPECIFIC RIBONUCLEASE RNTA (AFU_ORTHOLOGUE AFUA_4G03230)"/>
    <property type="match status" value="1"/>
</dbReference>
<evidence type="ECO:0000256" key="4">
    <source>
        <dbReference type="ARBA" id="ARBA00023157"/>
    </source>
</evidence>
<dbReference type="Gene3D" id="3.10.450.30">
    <property type="entry name" value="Microbial ribonucleases"/>
    <property type="match status" value="1"/>
</dbReference>
<reference evidence="7 8" key="1">
    <citation type="journal article" date="2019" name="Nat. Ecol. Evol.">
        <title>Megaphylogeny resolves global patterns of mushroom evolution.</title>
        <authorList>
            <person name="Varga T."/>
            <person name="Krizsan K."/>
            <person name="Foldi C."/>
            <person name="Dima B."/>
            <person name="Sanchez-Garcia M."/>
            <person name="Sanchez-Ramirez S."/>
            <person name="Szollosi G.J."/>
            <person name="Szarkandi J.G."/>
            <person name="Papp V."/>
            <person name="Albert L."/>
            <person name="Andreopoulos W."/>
            <person name="Angelini C."/>
            <person name="Antonin V."/>
            <person name="Barry K.W."/>
            <person name="Bougher N.L."/>
            <person name="Buchanan P."/>
            <person name="Buyck B."/>
            <person name="Bense V."/>
            <person name="Catcheside P."/>
            <person name="Chovatia M."/>
            <person name="Cooper J."/>
            <person name="Damon W."/>
            <person name="Desjardin D."/>
            <person name="Finy P."/>
            <person name="Geml J."/>
            <person name="Haridas S."/>
            <person name="Hughes K."/>
            <person name="Justo A."/>
            <person name="Karasinski D."/>
            <person name="Kautmanova I."/>
            <person name="Kiss B."/>
            <person name="Kocsube S."/>
            <person name="Kotiranta H."/>
            <person name="LaButti K.M."/>
            <person name="Lechner B.E."/>
            <person name="Liimatainen K."/>
            <person name="Lipzen A."/>
            <person name="Lukacs Z."/>
            <person name="Mihaltcheva S."/>
            <person name="Morgado L.N."/>
            <person name="Niskanen T."/>
            <person name="Noordeloos M.E."/>
            <person name="Ohm R.A."/>
            <person name="Ortiz-Santana B."/>
            <person name="Ovrebo C."/>
            <person name="Racz N."/>
            <person name="Riley R."/>
            <person name="Savchenko A."/>
            <person name="Shiryaev A."/>
            <person name="Soop K."/>
            <person name="Spirin V."/>
            <person name="Szebenyi C."/>
            <person name="Tomsovsky M."/>
            <person name="Tulloss R.E."/>
            <person name="Uehling J."/>
            <person name="Grigoriev I.V."/>
            <person name="Vagvolgyi C."/>
            <person name="Papp T."/>
            <person name="Martin F.M."/>
            <person name="Miettinen O."/>
            <person name="Hibbett D.S."/>
            <person name="Nagy L.G."/>
        </authorList>
    </citation>
    <scope>NUCLEOTIDE SEQUENCE [LARGE SCALE GENOMIC DNA]</scope>
    <source>
        <strain evidence="7 8">CBS 962.96</strain>
    </source>
</reference>
<dbReference type="OrthoDB" id="5425539at2759"/>
<keyword evidence="3" id="KW-0378">Hydrolase</keyword>
<evidence type="ECO:0000313" key="8">
    <source>
        <dbReference type="Proteomes" id="UP000297245"/>
    </source>
</evidence>
<dbReference type="Pfam" id="PF00545">
    <property type="entry name" value="Ribonuclease"/>
    <property type="match status" value="1"/>
</dbReference>
<dbReference type="InterPro" id="IPR016191">
    <property type="entry name" value="Ribonuclease/ribotoxin"/>
</dbReference>
<dbReference type="CDD" id="cd00606">
    <property type="entry name" value="fungal_RNase"/>
    <property type="match status" value="1"/>
</dbReference>
<keyword evidence="5" id="KW-0456">Lyase</keyword>
<keyword evidence="8" id="KW-1185">Reference proteome</keyword>
<organism evidence="7 8">
    <name type="scientific">Dendrothele bispora (strain CBS 962.96)</name>
    <dbReference type="NCBI Taxonomy" id="1314807"/>
    <lineage>
        <taxon>Eukaryota</taxon>
        <taxon>Fungi</taxon>
        <taxon>Dikarya</taxon>
        <taxon>Basidiomycota</taxon>
        <taxon>Agaricomycotina</taxon>
        <taxon>Agaricomycetes</taxon>
        <taxon>Agaricomycetidae</taxon>
        <taxon>Agaricales</taxon>
        <taxon>Agaricales incertae sedis</taxon>
        <taxon>Dendrothele</taxon>
    </lineage>
</organism>
<proteinExistence type="predicted"/>
<dbReference type="EMBL" id="ML180143">
    <property type="protein sequence ID" value="THU78729.1"/>
    <property type="molecule type" value="Genomic_DNA"/>
</dbReference>
<dbReference type="Proteomes" id="UP000297245">
    <property type="component" value="Unassembled WGS sequence"/>
</dbReference>